<sequence>MRRQRVPTTRLCCNVSAIMVLLQMSILVVKCALVSALIVQPRAGTVAPVDDSARVPQFAKSSCGSCGSFAFRDEFLTWLQKECIPHEPLMLPLDDYATPLFPPGPIYLIGDPETTNLAVHLLATPQQSPLFEHSKVDEASKINEKLPDDNPSRWSAVLTGDFLDYQWIHLHQDIWSSEDKKDIVKARLLAKSLQRVSRRHFARKTVVRRIDAPTGATFLHQHHLWGATRAKYTYGLFSKATQELVAVATFSPRRHVMRCGQKFRSHELIRYCACRDEHVVGGITKLLAAFCRDVAPDDIVTCIDRDWGRGDGWHSLGFETVQLMPPLVMAIDKQPNIETDEKIIINRRHLVGAGVTPASSDVQKSPSVFTRPTLSEDIWEDLGNCCLEGELSGADDATKELTALTCLDRHGLAPVYDAGVERLILVIQGSKLEPHVELKRVELGLSPYDKEHLYSAHELWQQSVPTFPNEYYSVSVGVNALLNGARRAFVNKTNNVPANP</sequence>
<reference evidence="2" key="1">
    <citation type="submission" date="2021-01" db="EMBL/GenBank/DDBJ databases">
        <authorList>
            <person name="Corre E."/>
            <person name="Pelletier E."/>
            <person name="Niang G."/>
            <person name="Scheremetjew M."/>
            <person name="Finn R."/>
            <person name="Kale V."/>
            <person name="Holt S."/>
            <person name="Cochrane G."/>
            <person name="Meng A."/>
            <person name="Brown T."/>
            <person name="Cohen L."/>
        </authorList>
    </citation>
    <scope>NUCLEOTIDE SEQUENCE</scope>
    <source>
        <strain evidence="2">CCMP2084</strain>
    </source>
</reference>
<name>A0A7S2XNK9_9STRA</name>
<gene>
    <name evidence="2" type="ORF">ASEP1449_LOCUS10893</name>
</gene>
<dbReference type="AlphaFoldDB" id="A0A7S2XNK9"/>
<evidence type="ECO:0000313" key="2">
    <source>
        <dbReference type="EMBL" id="CAD9819061.1"/>
    </source>
</evidence>
<evidence type="ECO:0000256" key="1">
    <source>
        <dbReference type="SAM" id="Phobius"/>
    </source>
</evidence>
<keyword evidence="1" id="KW-1133">Transmembrane helix</keyword>
<organism evidence="2">
    <name type="scientific">Attheya septentrionalis</name>
    <dbReference type="NCBI Taxonomy" id="420275"/>
    <lineage>
        <taxon>Eukaryota</taxon>
        <taxon>Sar</taxon>
        <taxon>Stramenopiles</taxon>
        <taxon>Ochrophyta</taxon>
        <taxon>Bacillariophyta</taxon>
        <taxon>Coscinodiscophyceae</taxon>
        <taxon>Chaetocerotophycidae</taxon>
        <taxon>Chaetocerotales</taxon>
        <taxon>Attheyaceae</taxon>
        <taxon>Attheya</taxon>
    </lineage>
</organism>
<proteinExistence type="predicted"/>
<feature type="transmembrane region" description="Helical" evidence="1">
    <location>
        <begin position="12"/>
        <end position="39"/>
    </location>
</feature>
<protein>
    <submittedName>
        <fullName evidence="2">Uncharacterized protein</fullName>
    </submittedName>
</protein>
<dbReference type="EMBL" id="HBHQ01016310">
    <property type="protein sequence ID" value="CAD9819061.1"/>
    <property type="molecule type" value="Transcribed_RNA"/>
</dbReference>
<accession>A0A7S2XNK9</accession>
<keyword evidence="1" id="KW-0472">Membrane</keyword>
<keyword evidence="1" id="KW-0812">Transmembrane</keyword>